<dbReference type="EMBL" id="DTDP01000132">
    <property type="protein sequence ID" value="HGK53960.1"/>
    <property type="molecule type" value="Genomic_DNA"/>
</dbReference>
<dbReference type="EC" id="3.5.4.10" evidence="8"/>
<keyword evidence="4 8" id="KW-0808">Transferase</keyword>
<dbReference type="Pfam" id="PF01808">
    <property type="entry name" value="AICARFT_IMPCHas"/>
    <property type="match status" value="1"/>
</dbReference>
<accession>A0A7V3ZTD9</accession>
<dbReference type="SUPFAM" id="SSF52335">
    <property type="entry name" value="Methylglyoxal synthase-like"/>
    <property type="match status" value="1"/>
</dbReference>
<evidence type="ECO:0000256" key="2">
    <source>
        <dbReference type="ARBA" id="ARBA00004954"/>
    </source>
</evidence>
<gene>
    <name evidence="8 10" type="primary">purH</name>
    <name evidence="10" type="ORF">ENU72_02935</name>
</gene>
<evidence type="ECO:0000256" key="8">
    <source>
        <dbReference type="HAMAP-Rule" id="MF_00139"/>
    </source>
</evidence>
<dbReference type="Gene3D" id="3.40.140.20">
    <property type="match status" value="2"/>
</dbReference>
<comment type="domain">
    <text evidence="8">The IMP cyclohydrolase activity resides in the N-terminal region.</text>
</comment>
<evidence type="ECO:0000256" key="4">
    <source>
        <dbReference type="ARBA" id="ARBA00022679"/>
    </source>
</evidence>
<dbReference type="GO" id="GO:0006189">
    <property type="term" value="P:'de novo' IMP biosynthetic process"/>
    <property type="evidence" value="ECO:0007669"/>
    <property type="project" value="UniProtKB-UniRule"/>
</dbReference>
<dbReference type="SMART" id="SM00851">
    <property type="entry name" value="MGS"/>
    <property type="match status" value="1"/>
</dbReference>
<dbReference type="NCBIfam" id="NF002049">
    <property type="entry name" value="PRK00881.1"/>
    <property type="match status" value="1"/>
</dbReference>
<proteinExistence type="inferred from homology"/>
<comment type="pathway">
    <text evidence="1 8">Purine metabolism; IMP biosynthesis via de novo pathway; IMP from 5-formamido-1-(5-phospho-D-ribosyl)imidazole-4-carboxamide: step 1/1.</text>
</comment>
<evidence type="ECO:0000256" key="5">
    <source>
        <dbReference type="ARBA" id="ARBA00022755"/>
    </source>
</evidence>
<comment type="pathway">
    <text evidence="2 8">Purine metabolism; IMP biosynthesis via de novo pathway; 5-formamido-1-(5-phospho-D-ribosyl)imidazole-4-carboxamide from 5-amino-1-(5-phospho-D-ribosyl)imidazole-4-carboxamide (10-formyl THF route): step 1/1.</text>
</comment>
<dbReference type="GO" id="GO:0004643">
    <property type="term" value="F:phosphoribosylaminoimidazolecarboxamide formyltransferase activity"/>
    <property type="evidence" value="ECO:0007669"/>
    <property type="project" value="UniProtKB-UniRule"/>
</dbReference>
<dbReference type="PANTHER" id="PTHR11692:SF0">
    <property type="entry name" value="BIFUNCTIONAL PURINE BIOSYNTHESIS PROTEIN ATIC"/>
    <property type="match status" value="1"/>
</dbReference>
<dbReference type="PANTHER" id="PTHR11692">
    <property type="entry name" value="BIFUNCTIONAL PURINE BIOSYNTHESIS PROTEIN PURH"/>
    <property type="match status" value="1"/>
</dbReference>
<keyword evidence="5 8" id="KW-0658">Purine biosynthesis</keyword>
<dbReference type="InterPro" id="IPR002695">
    <property type="entry name" value="PurH-like"/>
</dbReference>
<evidence type="ECO:0000256" key="7">
    <source>
        <dbReference type="ARBA" id="ARBA00023268"/>
    </source>
</evidence>
<sequence>MKALISVYDKKGIEDISRFLKEKGWDLFASSGTLKYLLEKGIKAYPLSSLGVETEGIIGGRIKTIHPRIFERILAREEDEVEVFSLIIVNLYPFEEVLKKGASEEEIIENIDIGGVALIRAGVKNYKRVCVIVDPSDYERVIEILKEKNEIPLEERIRFAKKAILYTAYYDSLIYKFFSEKLPFEFDDKIVLSGKKIYDLRYGENPHQKGAVYSFFVSNLNILHGKTLSYNNLLDIETAFSLTSEFEEPACAIIKHTSPCGVACGESIEEAFERAYLSDPISAFGGIVGINKKCTKNLAEEIREYYLEAVVAPDFEEEALNILKEKKNLRILKIDFKNYNYHFRECMGLILYQEKDLKTSIPSEWELVSWRKPKEEEIEDLLFAWKVVKYVKSNAIVIAKARRTIGIGGGQASRVGAVEIAINKARSFGLEISGGVLASDAFFPFRDSIKIAGENGIVAIVAPSGSVRDKEVIEEAEAQGISLFFTKERHFRH</sequence>
<keyword evidence="6 8" id="KW-0378">Hydrolase</keyword>
<dbReference type="Gene3D" id="3.40.50.1380">
    <property type="entry name" value="Methylglyoxal synthase-like domain"/>
    <property type="match status" value="1"/>
</dbReference>
<comment type="catalytic activity">
    <reaction evidence="8">
        <text>IMP + H2O = 5-formamido-1-(5-phospho-D-ribosyl)imidazole-4-carboxamide</text>
        <dbReference type="Rhea" id="RHEA:18445"/>
        <dbReference type="ChEBI" id="CHEBI:15377"/>
        <dbReference type="ChEBI" id="CHEBI:58053"/>
        <dbReference type="ChEBI" id="CHEBI:58467"/>
        <dbReference type="EC" id="3.5.4.10"/>
    </reaction>
</comment>
<name>A0A7V3ZTD9_UNCW3</name>
<keyword evidence="7 8" id="KW-0511">Multifunctional enzyme</keyword>
<dbReference type="EC" id="2.1.2.3" evidence="8"/>
<protein>
    <recommendedName>
        <fullName evidence="8">Bifunctional purine biosynthesis protein PurH</fullName>
    </recommendedName>
    <domain>
        <recommendedName>
            <fullName evidence="8">Phosphoribosylaminoimidazolecarboxamide formyltransferase</fullName>
            <ecNumber evidence="8">2.1.2.3</ecNumber>
        </recommendedName>
        <alternativeName>
            <fullName evidence="8">AICAR transformylase</fullName>
        </alternativeName>
    </domain>
    <domain>
        <recommendedName>
            <fullName evidence="8">IMP cyclohydrolase</fullName>
            <ecNumber evidence="8">3.5.4.10</ecNumber>
        </recommendedName>
        <alternativeName>
            <fullName evidence="8">ATIC</fullName>
        </alternativeName>
        <alternativeName>
            <fullName evidence="8">IMP synthase</fullName>
        </alternativeName>
        <alternativeName>
            <fullName evidence="8">Inosinicase</fullName>
        </alternativeName>
    </domain>
</protein>
<evidence type="ECO:0000313" key="10">
    <source>
        <dbReference type="EMBL" id="HGK53960.1"/>
    </source>
</evidence>
<evidence type="ECO:0000256" key="1">
    <source>
        <dbReference type="ARBA" id="ARBA00004844"/>
    </source>
</evidence>
<dbReference type="HAMAP" id="MF_00139">
    <property type="entry name" value="PurH"/>
    <property type="match status" value="1"/>
</dbReference>
<dbReference type="GO" id="GO:0003937">
    <property type="term" value="F:IMP cyclohydrolase activity"/>
    <property type="evidence" value="ECO:0007669"/>
    <property type="project" value="UniProtKB-UniRule"/>
</dbReference>
<reference evidence="10" key="1">
    <citation type="journal article" date="2020" name="mSystems">
        <title>Genome- and Community-Level Interaction Insights into Carbon Utilization and Element Cycling Functions of Hydrothermarchaeota in Hydrothermal Sediment.</title>
        <authorList>
            <person name="Zhou Z."/>
            <person name="Liu Y."/>
            <person name="Xu W."/>
            <person name="Pan J."/>
            <person name="Luo Z.H."/>
            <person name="Li M."/>
        </authorList>
    </citation>
    <scope>NUCLEOTIDE SEQUENCE [LARGE SCALE GENOMIC DNA]</scope>
    <source>
        <strain evidence="10">SpSt-695</strain>
    </source>
</reference>
<comment type="catalytic activity">
    <reaction evidence="8">
        <text>(6R)-10-formyltetrahydrofolate + 5-amino-1-(5-phospho-beta-D-ribosyl)imidazole-4-carboxamide = 5-formamido-1-(5-phospho-D-ribosyl)imidazole-4-carboxamide + (6S)-5,6,7,8-tetrahydrofolate</text>
        <dbReference type="Rhea" id="RHEA:22192"/>
        <dbReference type="ChEBI" id="CHEBI:57453"/>
        <dbReference type="ChEBI" id="CHEBI:58467"/>
        <dbReference type="ChEBI" id="CHEBI:58475"/>
        <dbReference type="ChEBI" id="CHEBI:195366"/>
        <dbReference type="EC" id="2.1.2.3"/>
    </reaction>
</comment>
<organism evidence="10">
    <name type="scientific">candidate division WOR-3 bacterium</name>
    <dbReference type="NCBI Taxonomy" id="2052148"/>
    <lineage>
        <taxon>Bacteria</taxon>
        <taxon>Bacteria division WOR-3</taxon>
    </lineage>
</organism>
<dbReference type="Pfam" id="PF02142">
    <property type="entry name" value="MGS"/>
    <property type="match status" value="1"/>
</dbReference>
<dbReference type="SUPFAM" id="SSF53927">
    <property type="entry name" value="Cytidine deaminase-like"/>
    <property type="match status" value="1"/>
</dbReference>
<dbReference type="InterPro" id="IPR024051">
    <property type="entry name" value="AICAR_Tfase_dup_dom_sf"/>
</dbReference>
<dbReference type="UniPathway" id="UPA00074">
    <property type="reaction ID" value="UER00133"/>
</dbReference>
<evidence type="ECO:0000256" key="3">
    <source>
        <dbReference type="ARBA" id="ARBA00007667"/>
    </source>
</evidence>
<feature type="domain" description="MGS-like" evidence="9">
    <location>
        <begin position="1"/>
        <end position="133"/>
    </location>
</feature>
<evidence type="ECO:0000256" key="6">
    <source>
        <dbReference type="ARBA" id="ARBA00022801"/>
    </source>
</evidence>
<dbReference type="PIRSF" id="PIRSF000414">
    <property type="entry name" value="AICARFT_IMPCHas"/>
    <property type="match status" value="1"/>
</dbReference>
<dbReference type="FunFam" id="3.40.140.20:FF:000001">
    <property type="entry name" value="Bifunctional purine biosynthesis protein PurH"/>
    <property type="match status" value="1"/>
</dbReference>
<comment type="similarity">
    <text evidence="3 8">Belongs to the PurH family.</text>
</comment>
<dbReference type="InterPro" id="IPR036914">
    <property type="entry name" value="MGS-like_dom_sf"/>
</dbReference>
<dbReference type="SMART" id="SM00798">
    <property type="entry name" value="AICARFT_IMPCHas"/>
    <property type="match status" value="1"/>
</dbReference>
<comment type="caution">
    <text evidence="10">The sequence shown here is derived from an EMBL/GenBank/DDBJ whole genome shotgun (WGS) entry which is preliminary data.</text>
</comment>
<evidence type="ECO:0000259" key="9">
    <source>
        <dbReference type="PROSITE" id="PS51855"/>
    </source>
</evidence>
<dbReference type="AlphaFoldDB" id="A0A7V3ZTD9"/>
<dbReference type="InterPro" id="IPR011607">
    <property type="entry name" value="MGS-like_dom"/>
</dbReference>
<dbReference type="InterPro" id="IPR016193">
    <property type="entry name" value="Cytidine_deaminase-like"/>
</dbReference>
<dbReference type="PROSITE" id="PS51855">
    <property type="entry name" value="MGS"/>
    <property type="match status" value="1"/>
</dbReference>
<dbReference type="CDD" id="cd01421">
    <property type="entry name" value="IMPCH"/>
    <property type="match status" value="1"/>
</dbReference>
<dbReference type="GO" id="GO:0005829">
    <property type="term" value="C:cytosol"/>
    <property type="evidence" value="ECO:0007669"/>
    <property type="project" value="TreeGrafter"/>
</dbReference>